<dbReference type="NCBIfam" id="TIGR02870">
    <property type="entry name" value="spore_II_D"/>
    <property type="match status" value="1"/>
</dbReference>
<dbReference type="AlphaFoldDB" id="A0A223CWZ7"/>
<keyword evidence="1" id="KW-0472">Membrane</keyword>
<dbReference type="GO" id="GO:0030288">
    <property type="term" value="C:outer membrane-bounded periplasmic space"/>
    <property type="evidence" value="ECO:0007669"/>
    <property type="project" value="TreeGrafter"/>
</dbReference>
<dbReference type="GO" id="GO:0030435">
    <property type="term" value="P:sporulation resulting in formation of a cellular spore"/>
    <property type="evidence" value="ECO:0007669"/>
    <property type="project" value="InterPro"/>
</dbReference>
<dbReference type="InterPro" id="IPR014225">
    <property type="entry name" value="Spore_II_D_firmicutes"/>
</dbReference>
<proteinExistence type="predicted"/>
<dbReference type="InterPro" id="IPR013486">
    <property type="entry name" value="SpoIID/LytB"/>
</dbReference>
<reference evidence="3 4" key="1">
    <citation type="journal article" date="2015" name="Int. J. Syst. Evol. Microbiol.">
        <title>Tumebacillus algifaecis sp. nov., isolated from decomposing algal scum.</title>
        <authorList>
            <person name="Wu Y.F."/>
            <person name="Zhang B."/>
            <person name="Xing P."/>
            <person name="Wu Q.L."/>
            <person name="Liu S.J."/>
        </authorList>
    </citation>
    <scope>NUCLEOTIDE SEQUENCE [LARGE SCALE GENOMIC DNA]</scope>
    <source>
        <strain evidence="3 4">THMBR28</strain>
    </source>
</reference>
<keyword evidence="1" id="KW-0812">Transmembrane</keyword>
<evidence type="ECO:0000259" key="2">
    <source>
        <dbReference type="Pfam" id="PF08486"/>
    </source>
</evidence>
<gene>
    <name evidence="3" type="primary">spoIID</name>
    <name evidence="3" type="ORF">CIG75_02030</name>
</gene>
<protein>
    <submittedName>
        <fullName evidence="3">Stage II sporulation protein D</fullName>
    </submittedName>
</protein>
<dbReference type="NCBIfam" id="TIGR02669">
    <property type="entry name" value="SpoIID_LytB"/>
    <property type="match status" value="1"/>
</dbReference>
<keyword evidence="4" id="KW-1185">Reference proteome</keyword>
<feature type="domain" description="Sporulation stage II protein D amidase enhancer LytB N-terminal" evidence="2">
    <location>
        <begin position="73"/>
        <end position="176"/>
    </location>
</feature>
<evidence type="ECO:0000256" key="1">
    <source>
        <dbReference type="SAM" id="Phobius"/>
    </source>
</evidence>
<evidence type="ECO:0000313" key="4">
    <source>
        <dbReference type="Proteomes" id="UP000214688"/>
    </source>
</evidence>
<keyword evidence="1" id="KW-1133">Transmembrane helix</keyword>
<dbReference type="EMBL" id="CP022657">
    <property type="protein sequence ID" value="ASS73870.1"/>
    <property type="molecule type" value="Genomic_DNA"/>
</dbReference>
<dbReference type="InterPro" id="IPR051922">
    <property type="entry name" value="Bact_Sporulation_Assoc"/>
</dbReference>
<dbReference type="PANTHER" id="PTHR30032:SF4">
    <property type="entry name" value="AMIDASE ENHANCER"/>
    <property type="match status" value="1"/>
</dbReference>
<evidence type="ECO:0000313" key="3">
    <source>
        <dbReference type="EMBL" id="ASS73870.1"/>
    </source>
</evidence>
<dbReference type="Proteomes" id="UP000214688">
    <property type="component" value="Chromosome"/>
</dbReference>
<dbReference type="Pfam" id="PF08486">
    <property type="entry name" value="SpoIID"/>
    <property type="match status" value="1"/>
</dbReference>
<dbReference type="KEGG" id="tab:CIG75_02030"/>
<organism evidence="3 4">
    <name type="scientific">Tumebacillus algifaecis</name>
    <dbReference type="NCBI Taxonomy" id="1214604"/>
    <lineage>
        <taxon>Bacteria</taxon>
        <taxon>Bacillati</taxon>
        <taxon>Bacillota</taxon>
        <taxon>Bacilli</taxon>
        <taxon>Bacillales</taxon>
        <taxon>Alicyclobacillaceae</taxon>
        <taxon>Tumebacillus</taxon>
    </lineage>
</organism>
<dbReference type="PANTHER" id="PTHR30032">
    <property type="entry name" value="N-ACETYLMURAMOYL-L-ALANINE AMIDASE-RELATED"/>
    <property type="match status" value="1"/>
</dbReference>
<name>A0A223CWZ7_9BACL</name>
<dbReference type="InterPro" id="IPR013693">
    <property type="entry name" value="SpoIID/LytB_N"/>
</dbReference>
<accession>A0A223CWZ7</accession>
<feature type="transmembrane region" description="Helical" evidence="1">
    <location>
        <begin position="20"/>
        <end position="42"/>
    </location>
</feature>
<sequence>MKRNEEMEARSYMKKNVLPILAVLLAVLTVTILLPAALIWLWPDREKDPVTTPIELQTAPSDAQVAVYLTDQKQLITMPLEQYVRGVVAAEMPVHFEPEALQAQAIAARTYIVRRMAGGKKSELYPQADVSDNHNEGQAFSSEEKLKQRWGSADYEQNLSKINAAVNATRGQIALYEGKPIEALFFSTSSGKTENSEDYWGSTVAYLRSVDSPWDAKSDKFTATQEISLADFYKKLGLHALPAAEIGSLIKPIERSVTDHIKKIKVGDQEFSGPEFRSKLGLRSTLFTWQVNTANSTISFFTTGFGHGVGLSQYGANGMAQEGKKSDEIIRHYYQGVTLGQVSDILPTN</sequence>